<evidence type="ECO:0000313" key="2">
    <source>
        <dbReference type="EMBL" id="PIK59329.1"/>
    </source>
</evidence>
<dbReference type="OrthoDB" id="10476737at2759"/>
<name>A0A2G8LGF1_STIJA</name>
<sequence>MKGITSLAFISLFIGLAFSAVKIETKTREDVPNDQIQNMIRNLDKETPMKSHPNFATDEGTGLLTKEELDIIRKKLSHLTGDQIQGFIKKLDTMDIDNLKEFIADIPKTQSVAEKSLFRRTCWCDLKWGPYNNPNDVKDMYQMYHFDPVQKSILFDLTCRDMLRECRSFCMDYAQDFFHQTVPVISDAGGIRACHHFSSTILRTNSRHIFLTYKADHCQDTVHEYLGEVCCWKCNTGERIRYNHGCINNPPNDCELYVR</sequence>
<proteinExistence type="predicted"/>
<dbReference type="EMBL" id="MRZV01000086">
    <property type="protein sequence ID" value="PIK59329.1"/>
    <property type="molecule type" value="Genomic_DNA"/>
</dbReference>
<protein>
    <submittedName>
        <fullName evidence="2">Uncharacterized protein</fullName>
    </submittedName>
</protein>
<reference evidence="2 3" key="1">
    <citation type="journal article" date="2017" name="PLoS Biol.">
        <title>The sea cucumber genome provides insights into morphological evolution and visceral regeneration.</title>
        <authorList>
            <person name="Zhang X."/>
            <person name="Sun L."/>
            <person name="Yuan J."/>
            <person name="Sun Y."/>
            <person name="Gao Y."/>
            <person name="Zhang L."/>
            <person name="Li S."/>
            <person name="Dai H."/>
            <person name="Hamel J.F."/>
            <person name="Liu C."/>
            <person name="Yu Y."/>
            <person name="Liu S."/>
            <person name="Lin W."/>
            <person name="Guo K."/>
            <person name="Jin S."/>
            <person name="Xu P."/>
            <person name="Storey K.B."/>
            <person name="Huan P."/>
            <person name="Zhang T."/>
            <person name="Zhou Y."/>
            <person name="Zhang J."/>
            <person name="Lin C."/>
            <person name="Li X."/>
            <person name="Xing L."/>
            <person name="Huo D."/>
            <person name="Sun M."/>
            <person name="Wang L."/>
            <person name="Mercier A."/>
            <person name="Li F."/>
            <person name="Yang H."/>
            <person name="Xiang J."/>
        </authorList>
    </citation>
    <scope>NUCLEOTIDE SEQUENCE [LARGE SCALE GENOMIC DNA]</scope>
    <source>
        <strain evidence="2">Shaxun</strain>
        <tissue evidence="2">Muscle</tissue>
    </source>
</reference>
<evidence type="ECO:0000313" key="3">
    <source>
        <dbReference type="Proteomes" id="UP000230750"/>
    </source>
</evidence>
<evidence type="ECO:0000256" key="1">
    <source>
        <dbReference type="SAM" id="SignalP"/>
    </source>
</evidence>
<feature type="chain" id="PRO_5013668044" evidence="1">
    <location>
        <begin position="20"/>
        <end position="259"/>
    </location>
</feature>
<comment type="caution">
    <text evidence="2">The sequence shown here is derived from an EMBL/GenBank/DDBJ whole genome shotgun (WGS) entry which is preliminary data.</text>
</comment>
<dbReference type="AlphaFoldDB" id="A0A2G8LGF1"/>
<accession>A0A2G8LGF1</accession>
<dbReference type="Proteomes" id="UP000230750">
    <property type="component" value="Unassembled WGS sequence"/>
</dbReference>
<gene>
    <name evidence="2" type="ORF">BSL78_03758</name>
</gene>
<keyword evidence="3" id="KW-1185">Reference proteome</keyword>
<keyword evidence="1" id="KW-0732">Signal</keyword>
<feature type="signal peptide" evidence="1">
    <location>
        <begin position="1"/>
        <end position="19"/>
    </location>
</feature>
<organism evidence="2 3">
    <name type="scientific">Stichopus japonicus</name>
    <name type="common">Sea cucumber</name>
    <dbReference type="NCBI Taxonomy" id="307972"/>
    <lineage>
        <taxon>Eukaryota</taxon>
        <taxon>Metazoa</taxon>
        <taxon>Echinodermata</taxon>
        <taxon>Eleutherozoa</taxon>
        <taxon>Echinozoa</taxon>
        <taxon>Holothuroidea</taxon>
        <taxon>Aspidochirotacea</taxon>
        <taxon>Aspidochirotida</taxon>
        <taxon>Stichopodidae</taxon>
        <taxon>Apostichopus</taxon>
    </lineage>
</organism>